<comment type="cofactor">
    <cofactor evidence="20">
        <name>Zn(2+)</name>
        <dbReference type="ChEBI" id="CHEBI:29105"/>
    </cofactor>
    <text evidence="20">Binds 1 zinc ion per subunit.</text>
</comment>
<comment type="function">
    <text evidence="17 20">Component of the acetyl coenzyme A carboxylase (ACC) complex. Biotin carboxylase (BC) catalyzes the carboxylation of biotin on its carrier protein (BCCP) and then the CO(2) group is transferred by the transcarboxylase to acetyl-CoA to form malonyl-CoA.</text>
</comment>
<dbReference type="Pfam" id="PF17848">
    <property type="entry name" value="Zn_ribbon_ACC"/>
    <property type="match status" value="1"/>
</dbReference>
<evidence type="ECO:0000256" key="3">
    <source>
        <dbReference type="ARBA" id="ARBA00006276"/>
    </source>
</evidence>
<dbReference type="GO" id="GO:0008270">
    <property type="term" value="F:zinc ion binding"/>
    <property type="evidence" value="ECO:0007669"/>
    <property type="project" value="UniProtKB-UniRule"/>
</dbReference>
<dbReference type="NCBIfam" id="TIGR00513">
    <property type="entry name" value="accA"/>
    <property type="match status" value="1"/>
</dbReference>
<feature type="binding site" evidence="20">
    <location>
        <position position="60"/>
    </location>
    <ligand>
        <name>Zn(2+)</name>
        <dbReference type="ChEBI" id="CHEBI:29105"/>
    </ligand>
</feature>
<evidence type="ECO:0000256" key="12">
    <source>
        <dbReference type="ARBA" id="ARBA00022832"/>
    </source>
</evidence>
<dbReference type="GO" id="GO:0003989">
    <property type="term" value="F:acetyl-CoA carboxylase activity"/>
    <property type="evidence" value="ECO:0007669"/>
    <property type="project" value="InterPro"/>
</dbReference>
<evidence type="ECO:0000259" key="23">
    <source>
        <dbReference type="PROSITE" id="PS50989"/>
    </source>
</evidence>
<feature type="domain" description="CoA carboxyltransferase N-terminal" evidence="22">
    <location>
        <begin position="34"/>
        <end position="300"/>
    </location>
</feature>
<evidence type="ECO:0000256" key="9">
    <source>
        <dbReference type="ARBA" id="ARBA00022723"/>
    </source>
</evidence>
<comment type="similarity">
    <text evidence="20">Belongs to the AccD/PCCB family.</text>
</comment>
<keyword evidence="12 19" id="KW-0276">Fatty acid metabolism</keyword>
<evidence type="ECO:0000256" key="17">
    <source>
        <dbReference type="ARBA" id="ARBA00025280"/>
    </source>
</evidence>
<dbReference type="InterPro" id="IPR001095">
    <property type="entry name" value="Acetyl_CoA_COase_a_su"/>
</dbReference>
<dbReference type="GO" id="GO:0009317">
    <property type="term" value="C:acetyl-CoA carboxylase complex"/>
    <property type="evidence" value="ECO:0007669"/>
    <property type="project" value="InterPro"/>
</dbReference>
<keyword evidence="10 19" id="KW-0547">Nucleotide-binding</keyword>
<evidence type="ECO:0000259" key="22">
    <source>
        <dbReference type="PROSITE" id="PS50980"/>
    </source>
</evidence>
<evidence type="ECO:0000256" key="13">
    <source>
        <dbReference type="ARBA" id="ARBA00022833"/>
    </source>
</evidence>
<dbReference type="HAMAP" id="MF_00823">
    <property type="entry name" value="AcetylCoA_CT_alpha"/>
    <property type="match status" value="1"/>
</dbReference>
<keyword evidence="24" id="KW-0436">Ligase</keyword>
<feature type="compositionally biased region" description="Basic and acidic residues" evidence="21">
    <location>
        <begin position="310"/>
        <end position="326"/>
    </location>
</feature>
<keyword evidence="7 19" id="KW-0444">Lipid biosynthesis</keyword>
<evidence type="ECO:0000256" key="2">
    <source>
        <dbReference type="ARBA" id="ARBA00004956"/>
    </source>
</evidence>
<comment type="similarity">
    <text evidence="19">Belongs to the AccA family.</text>
</comment>
<dbReference type="PROSITE" id="PS50989">
    <property type="entry name" value="COA_CT_CTER"/>
    <property type="match status" value="1"/>
</dbReference>
<comment type="pathway">
    <text evidence="2 19">Lipid metabolism; malonyl-CoA biosynthesis; malonyl-CoA from acetyl-CoA: step 1/1.</text>
</comment>
<evidence type="ECO:0000256" key="11">
    <source>
        <dbReference type="ARBA" id="ARBA00022771"/>
    </source>
</evidence>
<evidence type="ECO:0000313" key="25">
    <source>
        <dbReference type="Proteomes" id="UP000886889"/>
    </source>
</evidence>
<accession>A0A9D1NYF6</accession>
<dbReference type="InterPro" id="IPR011763">
    <property type="entry name" value="COA_CT_C"/>
</dbReference>
<dbReference type="InterPro" id="IPR029045">
    <property type="entry name" value="ClpP/crotonase-like_dom_sf"/>
</dbReference>
<comment type="similarity">
    <text evidence="3">In the C-terminal section; belongs to the AccA family.</text>
</comment>
<name>A0A9D1NYF6_9FIRM</name>
<dbReference type="GO" id="GO:2001295">
    <property type="term" value="P:malonyl-CoA biosynthetic process"/>
    <property type="evidence" value="ECO:0007669"/>
    <property type="project" value="UniProtKB-UniRule"/>
</dbReference>
<dbReference type="HAMAP" id="MF_01395">
    <property type="entry name" value="AcetylCoA_CT_beta"/>
    <property type="match status" value="1"/>
</dbReference>
<dbReference type="Proteomes" id="UP000886889">
    <property type="component" value="Unassembled WGS sequence"/>
</dbReference>
<organism evidence="24 25">
    <name type="scientific">Candidatus Merdiplasma excrementigallinarum</name>
    <dbReference type="NCBI Taxonomy" id="2840864"/>
    <lineage>
        <taxon>Bacteria</taxon>
        <taxon>Bacillati</taxon>
        <taxon>Bacillota</taxon>
        <taxon>Clostridia</taxon>
        <taxon>Lachnospirales</taxon>
        <taxon>Lachnospiraceae</taxon>
        <taxon>Lachnospiraceae incertae sedis</taxon>
        <taxon>Candidatus Merdiplasma</taxon>
    </lineage>
</organism>
<reference evidence="24" key="1">
    <citation type="submission" date="2020-10" db="EMBL/GenBank/DDBJ databases">
        <authorList>
            <person name="Gilroy R."/>
        </authorList>
    </citation>
    <scope>NUCLEOTIDE SEQUENCE</scope>
    <source>
        <strain evidence="24">ChiBcec6-7307</strain>
    </source>
</reference>
<keyword evidence="15 19" id="KW-0443">Lipid metabolism</keyword>
<dbReference type="NCBIfam" id="NF004344">
    <property type="entry name" value="PRK05724.1"/>
    <property type="match status" value="1"/>
</dbReference>
<sequence length="590" mass="65931">MISRPRFRKPVKEEQAAGPENSLEKNRPGVPEGMFRKCDGCGKTVYQKDVEEHLYICPKCGRYFRVGPKIRIGMVADRGSFHSWDENIPETNPLNFPGYEEKLKILQEKTGLADAVVTGEADIRGYHTALGVMSPDFMMGSMGSVVGERITRMVERATRQSLPVVLFCCSGGARMQEGILSLMQMAKVSQALQRHHQAGLAYIPVLTDPTMGGVTASFAMLGDVILAEPGAMIGFAGARVIRQTIGQKLPEEFQSAEFLQNHGFVDRIVKRESMRKTLWFLLSAFDKKRQEMERSENRNSSEAISGESAGRADRKEEKDLKTEKSPDMTPWQRVCEARSLARPAFLDYVQKICSVFMELKGDRYFGDDRAVIGGIGTIDGRYMMVIGQQKGRSLAENKYRNFGMPSPEGYRKSLRLMKLAEKFGLPVLLFVDTPGAFCGVEAEERGQGEAIARNLFEMAGLTVPVLSVVIGEGGSGGALGMAVANQVWMLENAVYSVLSPEGFAAILWKDGKRVQEAAGVMKLTARELKELGVIDRIIPEERPADREDMEELAQNLKSRVREFFESCRDKTPDELCRQRYERFRRIQDGK</sequence>
<dbReference type="AlphaFoldDB" id="A0A9D1NYF6"/>
<evidence type="ECO:0000256" key="21">
    <source>
        <dbReference type="SAM" id="MobiDB-lite"/>
    </source>
</evidence>
<dbReference type="NCBIfam" id="TIGR00515">
    <property type="entry name" value="accD"/>
    <property type="match status" value="1"/>
</dbReference>
<dbReference type="EC" id="2.1.3.15" evidence="19"/>
<evidence type="ECO:0000256" key="14">
    <source>
        <dbReference type="ARBA" id="ARBA00022840"/>
    </source>
</evidence>
<feature type="region of interest" description="Disordered" evidence="21">
    <location>
        <begin position="292"/>
        <end position="328"/>
    </location>
</feature>
<dbReference type="InterPro" id="IPR041010">
    <property type="entry name" value="Znf-ACC"/>
</dbReference>
<dbReference type="EMBL" id="DVOS01000039">
    <property type="protein sequence ID" value="HIV23160.1"/>
    <property type="molecule type" value="Genomic_DNA"/>
</dbReference>
<feature type="domain" description="CoA carboxyltransferase C-terminal" evidence="23">
    <location>
        <begin position="311"/>
        <end position="566"/>
    </location>
</feature>
<keyword evidence="13 20" id="KW-0862">Zinc</keyword>
<protein>
    <recommendedName>
        <fullName evidence="19 20">Multifunctional fusion protein</fullName>
    </recommendedName>
    <domain>
        <recommendedName>
            <fullName evidence="19">Acetyl-coenzyme A carboxylase carboxyl transferase subunit alpha</fullName>
            <shortName evidence="19">ACCase subunit alpha</shortName>
            <shortName evidence="19">Acetyl-CoA carboxylase carboxyltransferase subunit alpha</shortName>
            <ecNumber evidence="19">2.1.3.15</ecNumber>
        </recommendedName>
    </domain>
    <domain>
        <recommendedName>
            <fullName evidence="20">Acetyl-coenzyme A carboxylase carboxyl transferase subunit beta</fullName>
            <shortName evidence="20">ACCase subunit beta</shortName>
            <shortName evidence="20">Acetyl-CoA carboxylase carboxyltransferase subunit beta</shortName>
        </recommendedName>
    </domain>
</protein>
<comment type="similarity">
    <text evidence="4">In the N-terminal section; belongs to the AccD/PCCB family.</text>
</comment>
<comment type="caution">
    <text evidence="24">The sequence shown here is derived from an EMBL/GenBank/DDBJ whole genome shotgun (WGS) entry which is preliminary data.</text>
</comment>
<proteinExistence type="inferred from homology"/>
<reference evidence="24" key="2">
    <citation type="journal article" date="2021" name="PeerJ">
        <title>Extensive microbial diversity within the chicken gut microbiome revealed by metagenomics and culture.</title>
        <authorList>
            <person name="Gilroy R."/>
            <person name="Ravi A."/>
            <person name="Getino M."/>
            <person name="Pursley I."/>
            <person name="Horton D.L."/>
            <person name="Alikhan N.F."/>
            <person name="Baker D."/>
            <person name="Gharbi K."/>
            <person name="Hall N."/>
            <person name="Watson M."/>
            <person name="Adriaenssens E.M."/>
            <person name="Foster-Nyarko E."/>
            <person name="Jarju S."/>
            <person name="Secka A."/>
            <person name="Antonio M."/>
            <person name="Oren A."/>
            <person name="Chaudhuri R.R."/>
            <person name="La Ragione R."/>
            <person name="Hildebrand F."/>
            <person name="Pallen M.J."/>
        </authorList>
    </citation>
    <scope>NUCLEOTIDE SEQUENCE</scope>
    <source>
        <strain evidence="24">ChiBcec6-7307</strain>
    </source>
</reference>
<evidence type="ECO:0000256" key="15">
    <source>
        <dbReference type="ARBA" id="ARBA00023098"/>
    </source>
</evidence>
<evidence type="ECO:0000256" key="6">
    <source>
        <dbReference type="ARBA" id="ARBA00022490"/>
    </source>
</evidence>
<feature type="binding site" evidence="20">
    <location>
        <position position="41"/>
    </location>
    <ligand>
        <name>Zn(2+)</name>
        <dbReference type="ChEBI" id="CHEBI:29105"/>
    </ligand>
</feature>
<evidence type="ECO:0000256" key="7">
    <source>
        <dbReference type="ARBA" id="ARBA00022516"/>
    </source>
</evidence>
<keyword evidence="14 19" id="KW-0067">ATP-binding</keyword>
<comment type="catalytic activity">
    <reaction evidence="18 19">
        <text>N(6)-carboxybiotinyl-L-lysyl-[protein] + acetyl-CoA = N(6)-biotinyl-L-lysyl-[protein] + malonyl-CoA</text>
        <dbReference type="Rhea" id="RHEA:54728"/>
        <dbReference type="Rhea" id="RHEA-COMP:10505"/>
        <dbReference type="Rhea" id="RHEA-COMP:10506"/>
        <dbReference type="ChEBI" id="CHEBI:57288"/>
        <dbReference type="ChEBI" id="CHEBI:57384"/>
        <dbReference type="ChEBI" id="CHEBI:83144"/>
        <dbReference type="ChEBI" id="CHEBI:83145"/>
        <dbReference type="EC" id="2.1.3.15"/>
    </reaction>
</comment>
<dbReference type="Gene3D" id="3.90.226.10">
    <property type="entry name" value="2-enoyl-CoA Hydratase, Chain A, domain 1"/>
    <property type="match status" value="2"/>
</dbReference>
<comment type="subunit">
    <text evidence="5">Acetyl-CoA carboxylase is a heterotetramer composed of biotin carboxyl carrier protein (AccB), biotin carboxylase (AccC) and two subunits of ACCase subunit beta/alpha.</text>
</comment>
<dbReference type="InterPro" id="IPR011762">
    <property type="entry name" value="COA_CT_N"/>
</dbReference>
<dbReference type="InterPro" id="IPR000438">
    <property type="entry name" value="Acetyl_CoA_COase_Trfase_b_su"/>
</dbReference>
<keyword evidence="16 19" id="KW-0275">Fatty acid biosynthesis</keyword>
<dbReference type="PANTHER" id="PTHR42853">
    <property type="entry name" value="ACETYL-COENZYME A CARBOXYLASE CARBOXYL TRANSFERASE SUBUNIT ALPHA"/>
    <property type="match status" value="1"/>
</dbReference>
<evidence type="ECO:0000256" key="4">
    <source>
        <dbReference type="ARBA" id="ARBA00010284"/>
    </source>
</evidence>
<evidence type="ECO:0000256" key="18">
    <source>
        <dbReference type="ARBA" id="ARBA00049152"/>
    </source>
</evidence>
<feature type="zinc finger region" description="C4-type" evidence="20">
    <location>
        <begin position="38"/>
        <end position="60"/>
    </location>
</feature>
<dbReference type="SUPFAM" id="SSF52096">
    <property type="entry name" value="ClpP/crotonase"/>
    <property type="match status" value="2"/>
</dbReference>
<dbReference type="NCBIfam" id="NF041504">
    <property type="entry name" value="AccA_sub"/>
    <property type="match status" value="1"/>
</dbReference>
<comment type="subunit">
    <text evidence="19">Acetyl-CoA carboxylase is a heterohexamer composed of biotin carboxyl carrier protein (AccB), biotin carboxylase (AccC) and two subunits each of ACCase subunit alpha (AccA) and ACCase subunit beta (AccD).</text>
</comment>
<evidence type="ECO:0000313" key="24">
    <source>
        <dbReference type="EMBL" id="HIV23160.1"/>
    </source>
</evidence>
<gene>
    <name evidence="19" type="primary">accA</name>
    <name evidence="20" type="synonym">accD</name>
    <name evidence="24" type="ORF">IAC80_04385</name>
</gene>
<dbReference type="GO" id="GO:0016743">
    <property type="term" value="F:carboxyl- or carbamoyltransferase activity"/>
    <property type="evidence" value="ECO:0007669"/>
    <property type="project" value="UniProtKB-UniRule"/>
</dbReference>
<keyword evidence="11 20" id="KW-0863">Zinc-finger</keyword>
<evidence type="ECO:0000256" key="10">
    <source>
        <dbReference type="ARBA" id="ARBA00022741"/>
    </source>
</evidence>
<dbReference type="Pfam" id="PF03255">
    <property type="entry name" value="ACCA"/>
    <property type="match status" value="1"/>
</dbReference>
<dbReference type="PROSITE" id="PS50980">
    <property type="entry name" value="COA_CT_NTER"/>
    <property type="match status" value="1"/>
</dbReference>
<evidence type="ECO:0000256" key="5">
    <source>
        <dbReference type="ARBA" id="ARBA00011664"/>
    </source>
</evidence>
<keyword evidence="9 20" id="KW-0479">Metal-binding</keyword>
<keyword evidence="8 19" id="KW-0808">Transferase</keyword>
<evidence type="ECO:0000256" key="1">
    <source>
        <dbReference type="ARBA" id="ARBA00004496"/>
    </source>
</evidence>
<evidence type="ECO:0000256" key="8">
    <source>
        <dbReference type="ARBA" id="ARBA00022679"/>
    </source>
</evidence>
<dbReference type="PANTHER" id="PTHR42853:SF3">
    <property type="entry name" value="ACETYL-COENZYME A CARBOXYLASE CARBOXYL TRANSFERASE SUBUNIT ALPHA, CHLOROPLASTIC"/>
    <property type="match status" value="1"/>
</dbReference>
<comment type="function">
    <text evidence="19">Component of the acetyl coenzyme A carboxylase (ACC) complex. First, biotin carboxylase catalyzes the carboxylation of biotin on its carrier protein (BCCP) and then the CO(2) group is transferred by the carboxyltransferase to acetyl-CoA to form malonyl-CoA.</text>
</comment>
<evidence type="ECO:0000256" key="20">
    <source>
        <dbReference type="HAMAP-Rule" id="MF_01395"/>
    </source>
</evidence>
<feature type="region of interest" description="Disordered" evidence="21">
    <location>
        <begin position="1"/>
        <end position="29"/>
    </location>
</feature>
<dbReference type="PRINTS" id="PR01069">
    <property type="entry name" value="ACCCTRFRASEA"/>
</dbReference>
<evidence type="ECO:0000256" key="19">
    <source>
        <dbReference type="HAMAP-Rule" id="MF_00823"/>
    </source>
</evidence>
<comment type="subcellular location">
    <subcellularLocation>
        <location evidence="1 19">Cytoplasm</location>
    </subcellularLocation>
</comment>
<feature type="binding site" evidence="20">
    <location>
        <position position="38"/>
    </location>
    <ligand>
        <name>Zn(2+)</name>
        <dbReference type="ChEBI" id="CHEBI:29105"/>
    </ligand>
</feature>
<dbReference type="GO" id="GO:0006633">
    <property type="term" value="P:fatty acid biosynthetic process"/>
    <property type="evidence" value="ECO:0007669"/>
    <property type="project" value="UniProtKB-KW"/>
</dbReference>
<keyword evidence="6 19" id="KW-0963">Cytoplasm</keyword>
<feature type="binding site" evidence="20">
    <location>
        <position position="57"/>
    </location>
    <ligand>
        <name>Zn(2+)</name>
        <dbReference type="ChEBI" id="CHEBI:29105"/>
    </ligand>
</feature>
<dbReference type="GO" id="GO:0005524">
    <property type="term" value="F:ATP binding"/>
    <property type="evidence" value="ECO:0007669"/>
    <property type="project" value="UniProtKB-KW"/>
</dbReference>
<evidence type="ECO:0000256" key="16">
    <source>
        <dbReference type="ARBA" id="ARBA00023160"/>
    </source>
</evidence>